<evidence type="ECO:0000313" key="3">
    <source>
        <dbReference type="EMBL" id="QBZ72789.1"/>
    </source>
</evidence>
<evidence type="ECO:0000256" key="1">
    <source>
        <dbReference type="SAM" id="MobiDB-lite"/>
    </source>
</evidence>
<feature type="domain" description="DNA primase/polymerase bifunctional N-terminal" evidence="2">
    <location>
        <begin position="64"/>
        <end position="247"/>
    </location>
</feature>
<feature type="region of interest" description="Disordered" evidence="1">
    <location>
        <begin position="35"/>
        <end position="54"/>
    </location>
</feature>
<dbReference type="GeneID" id="55013037"/>
<dbReference type="SUPFAM" id="SSF56747">
    <property type="entry name" value="Prim-pol domain"/>
    <property type="match status" value="1"/>
</dbReference>
<sequence>MELDTVTSAPPPPFMGNTVAQPAAIPEVKPVAIREPDPVVRETPAQTSEPTPQDARVTTLRNAALWYVTALGLTVTYAHYPVRTSLVEAEQSCSCGSGIACDNVGKHPVETGFYATKNFHIRSREDADRVWADKPYNVYPLVGEETQTLVLDIDPRGGGTESFERLCNDVREIVNLRDTFHYATSDGGFHYYYRIADSSVWSGLKKLRSSFARYPGVDLKDRTGGVIAAPSLHKSGVNYARVDESPLYLQVWDPATWSRMASVLRESTPGRPLRTVTAVGRGTWADNLDMEDKYRSTLGVGLGGTVGYEDLCQQLLDGVDGAASRIVEYYAYHGCLPEQRVKLTHGETGRNNFLVDVLGRAADYCFKDEVVNGAMYEMWRAEGGDEHADPSTNAIFPSLYFDMCTEISAKLTDPPYHLDRPGKYRSMMTRFMLKEWDMS</sequence>
<keyword evidence="4" id="KW-1185">Reference proteome</keyword>
<dbReference type="InterPro" id="IPR015330">
    <property type="entry name" value="DNA_primase/pol_bifunc_N"/>
</dbReference>
<organism evidence="3 4">
    <name type="scientific">Gordonia phage GodonK</name>
    <dbReference type="NCBI Taxonomy" id="2562192"/>
    <lineage>
        <taxon>Viruses</taxon>
        <taxon>Duplodnaviria</taxon>
        <taxon>Heunggongvirae</taxon>
        <taxon>Uroviricota</taxon>
        <taxon>Caudoviricetes</taxon>
        <taxon>Godonkavirus</taxon>
        <taxon>Godonkavirus godonK</taxon>
    </lineage>
</organism>
<dbReference type="RefSeq" id="YP_009821554.1">
    <property type="nucleotide sequence ID" value="NC_048176.1"/>
</dbReference>
<dbReference type="Proteomes" id="UP000297070">
    <property type="component" value="Segment"/>
</dbReference>
<evidence type="ECO:0000259" key="2">
    <source>
        <dbReference type="SMART" id="SM00943"/>
    </source>
</evidence>
<evidence type="ECO:0000313" key="4">
    <source>
        <dbReference type="Proteomes" id="UP000297070"/>
    </source>
</evidence>
<accession>A0A4D6E296</accession>
<dbReference type="Pfam" id="PF09250">
    <property type="entry name" value="Prim-Pol"/>
    <property type="match status" value="1"/>
</dbReference>
<dbReference type="KEGG" id="vg:55013037"/>
<dbReference type="SMART" id="SM00943">
    <property type="entry name" value="Prim-Pol"/>
    <property type="match status" value="1"/>
</dbReference>
<proteinExistence type="predicted"/>
<reference evidence="3 4" key="1">
    <citation type="submission" date="2019-03" db="EMBL/GenBank/DDBJ databases">
        <authorList>
            <person name="Douthitt C."/>
            <person name="D'Elia T."/>
            <person name="Bockoras C."/>
            <person name="Boss C."/>
            <person name="Clemons M."/>
            <person name="Green W."/>
            <person name="Harel H."/>
            <person name="Larralde J."/>
            <person name="Lopez M."/>
            <person name="Magana D."/>
            <person name="Miguel M."/>
            <person name="Muschweck L."/>
            <person name="Olivos K."/>
            <person name="Racette D."/>
            <person name="Reynolds M."/>
            <person name="Ru Y."/>
            <person name="Santana M."/>
            <person name="Simon R."/>
            <person name="Smotrilla K."/>
            <person name="Sufficool B."/>
            <person name="Tamayo B."/>
            <person name="Tirado E."/>
            <person name="Vajanyi M."/>
            <person name="Weger M."/>
            <person name="Wehr A."/>
            <person name="Whitaker K."/>
            <person name="Garlena R.A."/>
            <person name="Russell D.A."/>
            <person name="Pope W.H."/>
            <person name="Jacobs-Sera D."/>
            <person name="Hatfull G.F."/>
        </authorList>
    </citation>
    <scope>NUCLEOTIDE SEQUENCE [LARGE SCALE GENOMIC DNA]</scope>
</reference>
<gene>
    <name evidence="3" type="primary">201</name>
    <name evidence="3" type="ORF">SEA_GODONK_201</name>
</gene>
<dbReference type="EMBL" id="MK620899">
    <property type="protein sequence ID" value="QBZ72789.1"/>
    <property type="molecule type" value="Genomic_DNA"/>
</dbReference>
<name>A0A4D6E296_9CAUD</name>
<protein>
    <submittedName>
        <fullName evidence="3">DNA primase/polymerase</fullName>
    </submittedName>
</protein>